<keyword evidence="2" id="KW-1185">Reference proteome</keyword>
<accession>A0A7L7LAZ5</accession>
<protein>
    <submittedName>
        <fullName evidence="1">Uncharacterized protein</fullName>
    </submittedName>
</protein>
<dbReference type="RefSeq" id="WP_182412464.1">
    <property type="nucleotide sequence ID" value="NZ_CP055153.1"/>
</dbReference>
<dbReference type="KEGG" id="add:HUW48_19110"/>
<proteinExistence type="predicted"/>
<sequence>MFKTLTVYCMLVSYFLVVLVTNITTVNAVKYTQAYNVGEPYVHAPDCQQRYYLQFDCFEQCNNPELSNASDIPVNQYLYLLANGPDLHHLVTLVWTDACYLSTVNLDFPPQKVFLTSGFSPIYCPPPNTI</sequence>
<reference evidence="1 2" key="2">
    <citation type="submission" date="2020-08" db="EMBL/GenBank/DDBJ databases">
        <title>Adhaeribacter dokdonensis sp. nov., isolated from the rhizosphere of Elymus tsukushiensis, a plant native to the Dokdo Islands, Republic of Korea.</title>
        <authorList>
            <person name="Ghim S.Y."/>
        </authorList>
    </citation>
    <scope>NUCLEOTIDE SEQUENCE [LARGE SCALE GENOMIC DNA]</scope>
    <source>
        <strain evidence="1 2">KUDC8001</strain>
    </source>
</reference>
<evidence type="ECO:0000313" key="2">
    <source>
        <dbReference type="Proteomes" id="UP000514509"/>
    </source>
</evidence>
<reference evidence="1 2" key="1">
    <citation type="submission" date="2020-06" db="EMBL/GenBank/DDBJ databases">
        <authorList>
            <person name="Hwang Y.J."/>
        </authorList>
    </citation>
    <scope>NUCLEOTIDE SEQUENCE [LARGE SCALE GENOMIC DNA]</scope>
    <source>
        <strain evidence="1 2">KUDC8001</strain>
    </source>
</reference>
<dbReference type="AlphaFoldDB" id="A0A7L7LAZ5"/>
<evidence type="ECO:0000313" key="1">
    <source>
        <dbReference type="EMBL" id="QMU30006.1"/>
    </source>
</evidence>
<organism evidence="1 2">
    <name type="scientific">Adhaeribacter radiodurans</name>
    <dbReference type="NCBI Taxonomy" id="2745197"/>
    <lineage>
        <taxon>Bacteria</taxon>
        <taxon>Pseudomonadati</taxon>
        <taxon>Bacteroidota</taxon>
        <taxon>Cytophagia</taxon>
        <taxon>Cytophagales</taxon>
        <taxon>Hymenobacteraceae</taxon>
        <taxon>Adhaeribacter</taxon>
    </lineage>
</organism>
<dbReference type="EMBL" id="CP055153">
    <property type="protein sequence ID" value="QMU30006.1"/>
    <property type="molecule type" value="Genomic_DNA"/>
</dbReference>
<dbReference type="Proteomes" id="UP000514509">
    <property type="component" value="Chromosome"/>
</dbReference>
<name>A0A7L7LAZ5_9BACT</name>
<gene>
    <name evidence="1" type="ORF">HUW48_19110</name>
</gene>